<name>A0A1G7BZI2_9PROT</name>
<evidence type="ECO:0000313" key="1">
    <source>
        <dbReference type="EMBL" id="SDE32472.1"/>
    </source>
</evidence>
<reference evidence="1 2" key="1">
    <citation type="submission" date="2016-10" db="EMBL/GenBank/DDBJ databases">
        <authorList>
            <person name="de Groot N.N."/>
        </authorList>
    </citation>
    <scope>NUCLEOTIDE SEQUENCE [LARGE SCALE GENOMIC DNA]</scope>
    <source>
        <strain evidence="1 2">CPCC 100156</strain>
    </source>
</reference>
<keyword evidence="2" id="KW-1185">Reference proteome</keyword>
<dbReference type="RefSeq" id="WP_090665023.1">
    <property type="nucleotide sequence ID" value="NZ_FMZX01000028.1"/>
</dbReference>
<organism evidence="1 2">
    <name type="scientific">Belnapia rosea</name>
    <dbReference type="NCBI Taxonomy" id="938405"/>
    <lineage>
        <taxon>Bacteria</taxon>
        <taxon>Pseudomonadati</taxon>
        <taxon>Pseudomonadota</taxon>
        <taxon>Alphaproteobacteria</taxon>
        <taxon>Acetobacterales</taxon>
        <taxon>Roseomonadaceae</taxon>
        <taxon>Belnapia</taxon>
    </lineage>
</organism>
<proteinExistence type="predicted"/>
<dbReference type="EMBL" id="FMZX01000028">
    <property type="protein sequence ID" value="SDE32472.1"/>
    <property type="molecule type" value="Genomic_DNA"/>
</dbReference>
<evidence type="ECO:0000313" key="2">
    <source>
        <dbReference type="Proteomes" id="UP000198925"/>
    </source>
</evidence>
<accession>A0A1G7BZI2</accession>
<sequence>MARRELEEGERVGRFVVLRDVEGRMHAVSATSIGAICEDDGGALLLLPGGRMIRVERSFEVVLGWLELGGR</sequence>
<dbReference type="AlphaFoldDB" id="A0A1G7BZI2"/>
<gene>
    <name evidence="1" type="ORF">SAMN04487779_102827</name>
</gene>
<dbReference type="Proteomes" id="UP000198925">
    <property type="component" value="Unassembled WGS sequence"/>
</dbReference>
<protein>
    <submittedName>
        <fullName evidence="1">Uncharacterized protein</fullName>
    </submittedName>
</protein>